<reference evidence="2" key="2">
    <citation type="journal article" date="2014" name="PLoS Genet.">
        <title>Signature gene expression reveals novel clues to the molecular mechanisms of dimorphic transition in Penicillium marneffei.</title>
        <authorList>
            <person name="Yang E."/>
            <person name="Wang G."/>
            <person name="Cai J."/>
            <person name="Woo P.C."/>
            <person name="Lau S.K."/>
            <person name="Yuen K.-Y."/>
            <person name="Chow W.-N."/>
            <person name="Lin X."/>
        </authorList>
    </citation>
    <scope>NUCLEOTIDE SEQUENCE</scope>
    <source>
        <strain evidence="2">PM1</strain>
    </source>
</reference>
<gene>
    <name evidence="2" type="ORF">GQ26_0120030</name>
</gene>
<feature type="region of interest" description="Disordered" evidence="1">
    <location>
        <begin position="176"/>
        <end position="206"/>
    </location>
</feature>
<evidence type="ECO:0000313" key="2">
    <source>
        <dbReference type="EMBL" id="KFX48253.1"/>
    </source>
</evidence>
<dbReference type="AlphaFoldDB" id="A0A093XSL0"/>
<sequence length="331" mass="36650">MDISQLSTEQLNTNKLLSVEMVWMRLIGVANNILTLRSLDRNTKIKVKRAVATLHEEPTFEKGRKYKLFLADVLRVCGPVGVLLCAMGTNKVFDMGKTRRRALIEKLEANKTQQPLASTTLLKIALDYQIPASIEELRQLDFHNVSQNFATDEYISTQTNGDETLAQAPALVVQGRPTEREAQCKEHDNHQSDLAHPLETEAGKESSTILQADDLPGFQISVLANHPPQSVFDLDIMQLIGFLQQFQSVSSSPHQYTNMLGLLQGYQANCPNLQCVQLIIPWSGALPSIEIKIDSKIGWSAKIQLSVTLAVKLVNYAQGSPTAKTADGRIS</sequence>
<name>A0A093XSL0_TALMA</name>
<feature type="compositionally biased region" description="Basic and acidic residues" evidence="1">
    <location>
        <begin position="177"/>
        <end position="204"/>
    </location>
</feature>
<evidence type="ECO:0000256" key="1">
    <source>
        <dbReference type="SAM" id="MobiDB-lite"/>
    </source>
</evidence>
<organism evidence="2">
    <name type="scientific">Talaromyces marneffei PM1</name>
    <dbReference type="NCBI Taxonomy" id="1077442"/>
    <lineage>
        <taxon>Eukaryota</taxon>
        <taxon>Fungi</taxon>
        <taxon>Dikarya</taxon>
        <taxon>Ascomycota</taxon>
        <taxon>Pezizomycotina</taxon>
        <taxon>Eurotiomycetes</taxon>
        <taxon>Eurotiomycetidae</taxon>
        <taxon>Eurotiales</taxon>
        <taxon>Trichocomaceae</taxon>
        <taxon>Talaromyces</taxon>
        <taxon>Talaromyces sect. Talaromyces</taxon>
    </lineage>
</organism>
<dbReference type="EMBL" id="JPOX01000012">
    <property type="protein sequence ID" value="KFX48251.1"/>
    <property type="molecule type" value="Genomic_DNA"/>
</dbReference>
<proteinExistence type="predicted"/>
<dbReference type="EMBL" id="JPOX01000012">
    <property type="protein sequence ID" value="KFX48253.1"/>
    <property type="molecule type" value="Genomic_DNA"/>
</dbReference>
<protein>
    <submittedName>
        <fullName evidence="2">Uncharacterized protein</fullName>
    </submittedName>
</protein>
<comment type="caution">
    <text evidence="2">The sequence shown here is derived from an EMBL/GenBank/DDBJ whole genome shotgun (WGS) entry which is preliminary data.</text>
</comment>
<dbReference type="HOGENOM" id="CLU_839852_0_0_1"/>
<reference key="1">
    <citation type="journal article" date="2014" name="PLoS Genet.">
        <title>Signature Gene Expression Reveals Novel Clues to the Molecular Mechanisms of Dimorphic Transition in Penicillium marneffei.</title>
        <authorList>
            <person name="Yang E."/>
            <person name="Wang G."/>
            <person name="Cai J."/>
            <person name="Woo P.C."/>
            <person name="Lau S.K."/>
            <person name="Yuen K.-Y."/>
            <person name="Chow W.-N."/>
            <person name="Lin X."/>
        </authorList>
    </citation>
    <scope>NUCLEOTIDE SEQUENCE [LARGE SCALE GENOMIC DNA]</scope>
    <source>
        <strain>PM1</strain>
    </source>
</reference>
<accession>A0A093XSL0</accession>